<keyword evidence="2" id="KW-1003">Cell membrane</keyword>
<dbReference type="NCBIfam" id="TIGR00786">
    <property type="entry name" value="dctM"/>
    <property type="match status" value="1"/>
</dbReference>
<dbReference type="GO" id="GO:0005886">
    <property type="term" value="C:plasma membrane"/>
    <property type="evidence" value="ECO:0007669"/>
    <property type="project" value="UniProtKB-SubCell"/>
</dbReference>
<dbReference type="InterPro" id="IPR010656">
    <property type="entry name" value="DctM"/>
</dbReference>
<reference evidence="9 10" key="1">
    <citation type="submission" date="2016-10" db="EMBL/GenBank/DDBJ databases">
        <authorList>
            <person name="de Groot N.N."/>
        </authorList>
    </citation>
    <scope>NUCLEOTIDE SEQUENCE [LARGE SCALE GENOMIC DNA]</scope>
    <source>
        <strain evidence="9 10">CGMCC 1.6134</strain>
    </source>
</reference>
<organism evidence="9 10">
    <name type="scientific">Salibacterium qingdaonense</name>
    <dbReference type="NCBI Taxonomy" id="266892"/>
    <lineage>
        <taxon>Bacteria</taxon>
        <taxon>Bacillati</taxon>
        <taxon>Bacillota</taxon>
        <taxon>Bacilli</taxon>
        <taxon>Bacillales</taxon>
        <taxon>Bacillaceae</taxon>
    </lineage>
</organism>
<keyword evidence="6 7" id="KW-0472">Membrane</keyword>
<feature type="transmembrane region" description="Helical" evidence="7">
    <location>
        <begin position="135"/>
        <end position="162"/>
    </location>
</feature>
<evidence type="ECO:0000256" key="5">
    <source>
        <dbReference type="ARBA" id="ARBA00022989"/>
    </source>
</evidence>
<feature type="transmembrane region" description="Helical" evidence="7">
    <location>
        <begin position="284"/>
        <end position="302"/>
    </location>
</feature>
<sequence length="434" mass="46307">MVLVGVVAVFFTCLLLGVPVVFSLVLASAIPVLVDPLVSLTQMSTIMLESIQSFTLLAIPLFIFCGRIMNLTGVTEDLIYISKALVGKAKGSLAHINIVTSIFFAAISGSSVADVASLGRVLIPAMIKAGYSREFAATITAASSTIGSIIPPSILLIVYGALAQTSVAALFMGGIIPGILIGLMQMGYAYYYASKNEVGNVDNKDINLGENERLSKLVAVRKSIFPLSLFLVVIVGIMSGVFTATEAASIAVVYVVIVALFIKKGSSLKEYGAATKKAAMESSVIYILIAAAGFLSWVLTYYEVMDPIINFLINSNVPASGFLLLLMLLYVILGTFMEPTSAMLIFVPLLLPVMESLQIDPVVAGIVTVMAIRLGTVTPPYGLSTLMASKIAETNVIKMLKHILLFVFVYMLSIIIIIFVPDLVTFLPDLFIDG</sequence>
<evidence type="ECO:0000256" key="2">
    <source>
        <dbReference type="ARBA" id="ARBA00022475"/>
    </source>
</evidence>
<evidence type="ECO:0000313" key="9">
    <source>
        <dbReference type="EMBL" id="SFL79065.1"/>
    </source>
</evidence>
<feature type="transmembrane region" description="Helical" evidence="7">
    <location>
        <begin position="94"/>
        <end position="123"/>
    </location>
</feature>
<dbReference type="STRING" id="266892.SAMN04488054_10561"/>
<keyword evidence="5 7" id="KW-1133">Transmembrane helix</keyword>
<keyword evidence="3" id="KW-0997">Cell inner membrane</keyword>
<dbReference type="GO" id="GO:0022857">
    <property type="term" value="F:transmembrane transporter activity"/>
    <property type="evidence" value="ECO:0007669"/>
    <property type="project" value="TreeGrafter"/>
</dbReference>
<gene>
    <name evidence="9" type="ORF">SAMN04488054_10561</name>
</gene>
<dbReference type="PIRSF" id="PIRSF006066">
    <property type="entry name" value="HI0050"/>
    <property type="match status" value="1"/>
</dbReference>
<dbReference type="Proteomes" id="UP000199668">
    <property type="component" value="Unassembled WGS sequence"/>
</dbReference>
<feature type="domain" description="TRAP C4-dicarboxylate transport system permease DctM subunit" evidence="8">
    <location>
        <begin position="8"/>
        <end position="422"/>
    </location>
</feature>
<keyword evidence="4 7" id="KW-0812">Transmembrane</keyword>
<dbReference type="RefSeq" id="WP_090926169.1">
    <property type="nucleotide sequence ID" value="NZ_FOTY01000005.1"/>
</dbReference>
<keyword evidence="10" id="KW-1185">Reference proteome</keyword>
<protein>
    <submittedName>
        <fullName evidence="9">TRAP transporter, DctM subunit</fullName>
    </submittedName>
</protein>
<evidence type="ECO:0000256" key="4">
    <source>
        <dbReference type="ARBA" id="ARBA00022692"/>
    </source>
</evidence>
<feature type="transmembrane region" description="Helical" evidence="7">
    <location>
        <begin position="247"/>
        <end position="263"/>
    </location>
</feature>
<dbReference type="PANTHER" id="PTHR33362">
    <property type="entry name" value="SIALIC ACID TRAP TRANSPORTER PERMEASE PROTEIN SIAT-RELATED"/>
    <property type="match status" value="1"/>
</dbReference>
<feature type="transmembrane region" description="Helical" evidence="7">
    <location>
        <begin position="54"/>
        <end position="74"/>
    </location>
</feature>
<comment type="subcellular location">
    <subcellularLocation>
        <location evidence="1">Cell inner membrane</location>
        <topology evidence="1">Multi-pass membrane protein</topology>
    </subcellularLocation>
</comment>
<feature type="transmembrane region" description="Helical" evidence="7">
    <location>
        <begin position="403"/>
        <end position="427"/>
    </location>
</feature>
<dbReference type="EMBL" id="FOTY01000005">
    <property type="protein sequence ID" value="SFL79065.1"/>
    <property type="molecule type" value="Genomic_DNA"/>
</dbReference>
<accession>A0A1I4KJV5</accession>
<proteinExistence type="predicted"/>
<evidence type="ECO:0000256" key="7">
    <source>
        <dbReference type="SAM" id="Phobius"/>
    </source>
</evidence>
<feature type="transmembrane region" description="Helical" evidence="7">
    <location>
        <begin position="322"/>
        <end position="350"/>
    </location>
</feature>
<evidence type="ECO:0000256" key="3">
    <source>
        <dbReference type="ARBA" id="ARBA00022519"/>
    </source>
</evidence>
<dbReference type="Pfam" id="PF06808">
    <property type="entry name" value="DctM"/>
    <property type="match status" value="1"/>
</dbReference>
<evidence type="ECO:0000313" key="10">
    <source>
        <dbReference type="Proteomes" id="UP000199668"/>
    </source>
</evidence>
<dbReference type="InterPro" id="IPR004681">
    <property type="entry name" value="TRAP_DctM"/>
</dbReference>
<name>A0A1I4KJV5_9BACI</name>
<dbReference type="OrthoDB" id="9785600at2"/>
<dbReference type="PANTHER" id="PTHR33362:SF2">
    <property type="entry name" value="TRAP TRANSPORTER LARGE PERMEASE PROTEIN"/>
    <property type="match status" value="1"/>
</dbReference>
<evidence type="ECO:0000259" key="8">
    <source>
        <dbReference type="Pfam" id="PF06808"/>
    </source>
</evidence>
<dbReference type="AlphaFoldDB" id="A0A1I4KJV5"/>
<evidence type="ECO:0000256" key="6">
    <source>
        <dbReference type="ARBA" id="ARBA00023136"/>
    </source>
</evidence>
<feature type="transmembrane region" description="Helical" evidence="7">
    <location>
        <begin position="6"/>
        <end position="34"/>
    </location>
</feature>
<feature type="transmembrane region" description="Helical" evidence="7">
    <location>
        <begin position="168"/>
        <end position="191"/>
    </location>
</feature>
<evidence type="ECO:0000256" key="1">
    <source>
        <dbReference type="ARBA" id="ARBA00004429"/>
    </source>
</evidence>